<dbReference type="SUPFAM" id="SSF50494">
    <property type="entry name" value="Trypsin-like serine proteases"/>
    <property type="match status" value="1"/>
</dbReference>
<dbReference type="EMBL" id="CAXITT010001465">
    <property type="protein sequence ID" value="CAL1548601.1"/>
    <property type="molecule type" value="Genomic_DNA"/>
</dbReference>
<sequence length="337" mass="38247">MNFFTSTQIKLRAPDTMSDNVQGDIALRHLFQGTHEVNDVIREECAMEFVLGCVKESCHESYIPYNKFRTESLPPRFRDHHLMEVIKLIAFLTVRIQVSYTSTARPRFHAGTTREYPFGNSRGSTNKRTGTGRIGMVWKYTEKDDRTCPCRACKNSENPRKDWGLIRVITAVHVVYDTSEALQTTCRFGFDSEKSPDVTIEGVDMERADVNDDRCHLACVTHDLQLLNRVKVQWSRYPGLHKKVTEKFDRPDDNLVAIVSHPHGCSKHVSLGSWTHKMTTGESSPGHPYVMYTYTTATCPGSSGATVYIMGRSWGLWYNQIHSGYNGEDNFSGNGCD</sequence>
<reference evidence="1 2" key="1">
    <citation type="submission" date="2024-04" db="EMBL/GenBank/DDBJ databases">
        <authorList>
            <consortium name="Genoscope - CEA"/>
            <person name="William W."/>
        </authorList>
    </citation>
    <scope>NUCLEOTIDE SEQUENCE [LARGE SCALE GENOMIC DNA]</scope>
</reference>
<evidence type="ECO:0000313" key="1">
    <source>
        <dbReference type="EMBL" id="CAL1548601.1"/>
    </source>
</evidence>
<dbReference type="AlphaFoldDB" id="A0AAV2IR05"/>
<comment type="caution">
    <text evidence="1">The sequence shown here is derived from an EMBL/GenBank/DDBJ whole genome shotgun (WGS) entry which is preliminary data.</text>
</comment>
<gene>
    <name evidence="1" type="ORF">GSLYS_00021918001</name>
</gene>
<evidence type="ECO:0000313" key="2">
    <source>
        <dbReference type="Proteomes" id="UP001497497"/>
    </source>
</evidence>
<protein>
    <submittedName>
        <fullName evidence="1">Uncharacterized protein</fullName>
    </submittedName>
</protein>
<name>A0AAV2IR05_LYMST</name>
<dbReference type="InterPro" id="IPR009003">
    <property type="entry name" value="Peptidase_S1_PA"/>
</dbReference>
<keyword evidence="2" id="KW-1185">Reference proteome</keyword>
<organism evidence="1 2">
    <name type="scientific">Lymnaea stagnalis</name>
    <name type="common">Great pond snail</name>
    <name type="synonym">Helix stagnalis</name>
    <dbReference type="NCBI Taxonomy" id="6523"/>
    <lineage>
        <taxon>Eukaryota</taxon>
        <taxon>Metazoa</taxon>
        <taxon>Spiralia</taxon>
        <taxon>Lophotrochozoa</taxon>
        <taxon>Mollusca</taxon>
        <taxon>Gastropoda</taxon>
        <taxon>Heterobranchia</taxon>
        <taxon>Euthyneura</taxon>
        <taxon>Panpulmonata</taxon>
        <taxon>Hygrophila</taxon>
        <taxon>Lymnaeoidea</taxon>
        <taxon>Lymnaeidae</taxon>
        <taxon>Lymnaea</taxon>
    </lineage>
</organism>
<accession>A0AAV2IR05</accession>
<dbReference type="Proteomes" id="UP001497497">
    <property type="component" value="Unassembled WGS sequence"/>
</dbReference>
<proteinExistence type="predicted"/>